<dbReference type="AlphaFoldDB" id="A0A192H3A4"/>
<dbReference type="GO" id="GO:0016747">
    <property type="term" value="F:acyltransferase activity, transferring groups other than amino-acyl groups"/>
    <property type="evidence" value="ECO:0007669"/>
    <property type="project" value="InterPro"/>
</dbReference>
<evidence type="ECO:0000313" key="3">
    <source>
        <dbReference type="EMBL" id="ANK63289.1"/>
    </source>
</evidence>
<dbReference type="Pfam" id="PF00583">
    <property type="entry name" value="Acetyltransf_1"/>
    <property type="match status" value="1"/>
</dbReference>
<dbReference type="OrthoDB" id="5319888at2"/>
<reference evidence="3 4" key="1">
    <citation type="submission" date="2016-03" db="EMBL/GenBank/DDBJ databases">
        <title>Pediococcus and Lactobacillus from brewery environment - whole genome sequencing and assembly.</title>
        <authorList>
            <person name="Behr J."/>
            <person name="Geissler A.J."/>
            <person name="Vogel R.F."/>
        </authorList>
    </citation>
    <scope>NUCLEOTIDE SEQUENCE [LARGE SCALE GENOMIC DNA]</scope>
    <source>
        <strain evidence="3 4">TMW 1.1989</strain>
    </source>
</reference>
<dbReference type="Proteomes" id="UP000078582">
    <property type="component" value="Chromosome"/>
</dbReference>
<sequence>MIRPAEKKDVKAVVPIINIVLEEMELPFLKNVDQKAFFDVLAKAYQTEDYRYSYRHGLVALRNDKVVGVAFGYPAEAEVHIDDALKVYLPELGADPNDKVFTDKEAFPGEWYLDTLSVAENQQHQGVGTELLKAIPDLAKKQGFNKVGLNVDVANPNAKKLYLKMGYKKVGMTTLSGHSYEHMQLTNG</sequence>
<dbReference type="PANTHER" id="PTHR43420:SF52">
    <property type="entry name" value="N-ACETYLTRANSFERASE YODP"/>
    <property type="match status" value="1"/>
</dbReference>
<organism evidence="3 4">
    <name type="scientific">Loigolactobacillus backii</name>
    <dbReference type="NCBI Taxonomy" id="375175"/>
    <lineage>
        <taxon>Bacteria</taxon>
        <taxon>Bacillati</taxon>
        <taxon>Bacillota</taxon>
        <taxon>Bacilli</taxon>
        <taxon>Lactobacillales</taxon>
        <taxon>Lactobacillaceae</taxon>
        <taxon>Loigolactobacillus</taxon>
    </lineage>
</organism>
<accession>A0A192H3A4</accession>
<evidence type="ECO:0000313" key="4">
    <source>
        <dbReference type="Proteomes" id="UP000078582"/>
    </source>
</evidence>
<dbReference type="PANTHER" id="PTHR43420">
    <property type="entry name" value="ACETYLTRANSFERASE"/>
    <property type="match status" value="1"/>
</dbReference>
<dbReference type="InterPro" id="IPR050680">
    <property type="entry name" value="YpeA/RimI_acetyltransf"/>
</dbReference>
<keyword evidence="4" id="KW-1185">Reference proteome</keyword>
<keyword evidence="2" id="KW-0012">Acyltransferase</keyword>
<dbReference type="InterPro" id="IPR000182">
    <property type="entry name" value="GNAT_dom"/>
</dbReference>
<dbReference type="RefSeq" id="WP_068225273.1">
    <property type="nucleotide sequence ID" value="NZ_CP014623.1"/>
</dbReference>
<dbReference type="SUPFAM" id="SSF55729">
    <property type="entry name" value="Acyl-CoA N-acyltransferases (Nat)"/>
    <property type="match status" value="1"/>
</dbReference>
<protein>
    <submittedName>
        <fullName evidence="3">GNAT family acetyltransferase</fullName>
    </submittedName>
</protein>
<name>A0A192H3A4_9LACO</name>
<dbReference type="KEGG" id="lbt:AYR52_06570"/>
<dbReference type="PROSITE" id="PS51186">
    <property type="entry name" value="GNAT"/>
    <property type="match status" value="1"/>
</dbReference>
<dbReference type="CDD" id="cd04301">
    <property type="entry name" value="NAT_SF"/>
    <property type="match status" value="1"/>
</dbReference>
<dbReference type="InterPro" id="IPR016181">
    <property type="entry name" value="Acyl_CoA_acyltransferase"/>
</dbReference>
<dbReference type="GeneID" id="42982833"/>
<dbReference type="Gene3D" id="3.40.630.30">
    <property type="match status" value="1"/>
</dbReference>
<evidence type="ECO:0000256" key="1">
    <source>
        <dbReference type="ARBA" id="ARBA00022679"/>
    </source>
</evidence>
<dbReference type="EMBL" id="CP014873">
    <property type="protein sequence ID" value="ANK63289.1"/>
    <property type="molecule type" value="Genomic_DNA"/>
</dbReference>
<gene>
    <name evidence="3" type="ORF">AYR53_11230</name>
</gene>
<dbReference type="STRING" id="375175.AYR53_11230"/>
<evidence type="ECO:0000256" key="2">
    <source>
        <dbReference type="ARBA" id="ARBA00023315"/>
    </source>
</evidence>
<proteinExistence type="predicted"/>
<keyword evidence="1 3" id="KW-0808">Transferase</keyword>